<name>A0A6J4VKC1_9BACT</name>
<reference evidence="2" key="1">
    <citation type="submission" date="2020-02" db="EMBL/GenBank/DDBJ databases">
        <authorList>
            <person name="Meier V. D."/>
        </authorList>
    </citation>
    <scope>NUCLEOTIDE SEQUENCE</scope>
    <source>
        <strain evidence="2">AVDCRST_MAG18</strain>
    </source>
</reference>
<dbReference type="GO" id="GO:0047834">
    <property type="term" value="F:D-threo-aldose 1-dehydrogenase activity"/>
    <property type="evidence" value="ECO:0007669"/>
    <property type="project" value="UniProtKB-EC"/>
</dbReference>
<dbReference type="EC" id="1.1.1.122" evidence="2"/>
<gene>
    <name evidence="2" type="ORF">AVDCRST_MAG18-2975</name>
</gene>
<dbReference type="EMBL" id="CADCWN010000224">
    <property type="protein sequence ID" value="CAA9579824.1"/>
    <property type="molecule type" value="Genomic_DNA"/>
</dbReference>
<proteinExistence type="predicted"/>
<dbReference type="AlphaFoldDB" id="A0A6J4VKC1"/>
<dbReference type="InterPro" id="IPR036812">
    <property type="entry name" value="NAD(P)_OxRdtase_dom_sf"/>
</dbReference>
<dbReference type="InterPro" id="IPR020471">
    <property type="entry name" value="AKR"/>
</dbReference>
<dbReference type="PANTHER" id="PTHR42686">
    <property type="entry name" value="GH17980P-RELATED"/>
    <property type="match status" value="1"/>
</dbReference>
<protein>
    <submittedName>
        <fullName evidence="2">L-fuco-beta-pyranose dehydrogenase</fullName>
        <ecNumber evidence="2">1.1.1.122</ecNumber>
    </submittedName>
</protein>
<feature type="domain" description="NADP-dependent oxidoreductase" evidence="1">
    <location>
        <begin position="26"/>
        <end position="334"/>
    </location>
</feature>
<dbReference type="InterPro" id="IPR023210">
    <property type="entry name" value="NADP_OxRdtase_dom"/>
</dbReference>
<dbReference type="SUPFAM" id="SSF51430">
    <property type="entry name" value="NAD(P)-linked oxidoreductase"/>
    <property type="match status" value="1"/>
</dbReference>
<organism evidence="2">
    <name type="scientific">uncultured Thermomicrobiales bacterium</name>
    <dbReference type="NCBI Taxonomy" id="1645740"/>
    <lineage>
        <taxon>Bacteria</taxon>
        <taxon>Pseudomonadati</taxon>
        <taxon>Thermomicrobiota</taxon>
        <taxon>Thermomicrobia</taxon>
        <taxon>Thermomicrobiales</taxon>
        <taxon>environmental samples</taxon>
    </lineage>
</organism>
<dbReference type="Gene3D" id="3.20.20.100">
    <property type="entry name" value="NADP-dependent oxidoreductase domain"/>
    <property type="match status" value="1"/>
</dbReference>
<accession>A0A6J4VKC1</accession>
<dbReference type="GO" id="GO:0005829">
    <property type="term" value="C:cytosol"/>
    <property type="evidence" value="ECO:0007669"/>
    <property type="project" value="TreeGrafter"/>
</dbReference>
<keyword evidence="2" id="KW-0560">Oxidoreductase</keyword>
<dbReference type="Pfam" id="PF00248">
    <property type="entry name" value="Aldo_ket_red"/>
    <property type="match status" value="1"/>
</dbReference>
<evidence type="ECO:0000313" key="2">
    <source>
        <dbReference type="EMBL" id="CAA9579824.1"/>
    </source>
</evidence>
<evidence type="ECO:0000259" key="1">
    <source>
        <dbReference type="Pfam" id="PF00248"/>
    </source>
</evidence>
<dbReference type="CDD" id="cd19152">
    <property type="entry name" value="AKR_AKR15A"/>
    <property type="match status" value="1"/>
</dbReference>
<dbReference type="PANTHER" id="PTHR42686:SF1">
    <property type="entry name" value="GH17980P-RELATED"/>
    <property type="match status" value="1"/>
</dbReference>
<sequence length="346" mass="37270">MTTDSTGDQALERRELGRTGVEVTALGFGGATIGIDPSVTEARAQDTLHAAWEAGLRYFDTAPWYGRGLSELRVGQLLRGLRRDQFVLSTKVGRVLRAPVNPHAPDASPQSGGLPFEVRFDYSRDGILRAYEDCLQRLGLARIDLAIVHDLDLGYHAPQARWGALMGQLITGGWQALADLRAAGLIRGIGVGINPLGMIPSFLELFDPDFFLLAGRYTLLEQESLAAELPACVERGVGIVIGAVFNSGIGATGPVPGARYDYRPATPPELDKVARIQAVCRRHGVPLAAAALQFPLAHPAVASVIPGPITPEQVQLNLAGVRHPIPPDLWRELKAERLLREDAPTP</sequence>